<protein>
    <submittedName>
        <fullName evidence="6">Protein FLC EXPRESSOR</fullName>
    </submittedName>
</protein>
<dbReference type="Proteomes" id="UP000516437">
    <property type="component" value="Chromosome 5"/>
</dbReference>
<evidence type="ECO:0000313" key="6">
    <source>
        <dbReference type="EMBL" id="KAB1211855.1"/>
    </source>
</evidence>
<keyword evidence="5" id="KW-0287">Flowering</keyword>
<reference evidence="6 7" key="1">
    <citation type="journal article" date="2019" name="Plant Biotechnol. J.">
        <title>The red bayberry genome and genetic basis of sex determination.</title>
        <authorList>
            <person name="Jia H.M."/>
            <person name="Jia H.J."/>
            <person name="Cai Q.L."/>
            <person name="Wang Y."/>
            <person name="Zhao H.B."/>
            <person name="Yang W.F."/>
            <person name="Wang G.Y."/>
            <person name="Li Y.H."/>
            <person name="Zhan D.L."/>
            <person name="Shen Y.T."/>
            <person name="Niu Q.F."/>
            <person name="Chang L."/>
            <person name="Qiu J."/>
            <person name="Zhao L."/>
            <person name="Xie H.B."/>
            <person name="Fu W.Y."/>
            <person name="Jin J."/>
            <person name="Li X.W."/>
            <person name="Jiao Y."/>
            <person name="Zhou C.C."/>
            <person name="Tu T."/>
            <person name="Chai C.Y."/>
            <person name="Gao J.L."/>
            <person name="Fan L.J."/>
            <person name="van de Weg E."/>
            <person name="Wang J.Y."/>
            <person name="Gao Z.S."/>
        </authorList>
    </citation>
    <scope>NUCLEOTIDE SEQUENCE [LARGE SCALE GENOMIC DNA]</scope>
    <source>
        <tissue evidence="6">Leaves</tissue>
    </source>
</reference>
<keyword evidence="2" id="KW-0217">Developmental protein</keyword>
<dbReference type="EMBL" id="RXIC02000023">
    <property type="protein sequence ID" value="KAB1211855.1"/>
    <property type="molecule type" value="Genomic_DNA"/>
</dbReference>
<evidence type="ECO:0000256" key="1">
    <source>
        <dbReference type="ARBA" id="ARBA00005405"/>
    </source>
</evidence>
<evidence type="ECO:0000256" key="3">
    <source>
        <dbReference type="ARBA" id="ARBA00022782"/>
    </source>
</evidence>
<organism evidence="6 7">
    <name type="scientific">Morella rubra</name>
    <name type="common">Chinese bayberry</name>
    <dbReference type="NCBI Taxonomy" id="262757"/>
    <lineage>
        <taxon>Eukaryota</taxon>
        <taxon>Viridiplantae</taxon>
        <taxon>Streptophyta</taxon>
        <taxon>Embryophyta</taxon>
        <taxon>Tracheophyta</taxon>
        <taxon>Spermatophyta</taxon>
        <taxon>Magnoliopsida</taxon>
        <taxon>eudicotyledons</taxon>
        <taxon>Gunneridae</taxon>
        <taxon>Pentapetalae</taxon>
        <taxon>rosids</taxon>
        <taxon>fabids</taxon>
        <taxon>Fagales</taxon>
        <taxon>Myricaceae</taxon>
        <taxon>Morella</taxon>
    </lineage>
</organism>
<dbReference type="PANTHER" id="PTHR33405:SF17">
    <property type="entry name" value="PROTEIN FLC EXPRESSOR"/>
    <property type="match status" value="1"/>
</dbReference>
<dbReference type="AlphaFoldDB" id="A0A6A1VGZ1"/>
<dbReference type="GO" id="GO:0009908">
    <property type="term" value="P:flower development"/>
    <property type="evidence" value="ECO:0007669"/>
    <property type="project" value="UniProtKB-KW"/>
</dbReference>
<keyword evidence="3" id="KW-0221">Differentiation</keyword>
<keyword evidence="4" id="KW-0175">Coiled coil</keyword>
<evidence type="ECO:0000256" key="4">
    <source>
        <dbReference type="ARBA" id="ARBA00023054"/>
    </source>
</evidence>
<name>A0A6A1VGZ1_9ROSI</name>
<dbReference type="OrthoDB" id="1928946at2759"/>
<proteinExistence type="inferred from homology"/>
<comment type="similarity">
    <text evidence="1">Belongs to the FLX family.</text>
</comment>
<accession>A0A6A1VGZ1</accession>
<keyword evidence="7" id="KW-1185">Reference proteome</keyword>
<dbReference type="InterPro" id="IPR040353">
    <property type="entry name" value="FLX/FLX-like"/>
</dbReference>
<gene>
    <name evidence="6" type="ORF">CJ030_MR5G004822</name>
</gene>
<evidence type="ECO:0000256" key="2">
    <source>
        <dbReference type="ARBA" id="ARBA00022473"/>
    </source>
</evidence>
<dbReference type="GO" id="GO:0030154">
    <property type="term" value="P:cell differentiation"/>
    <property type="evidence" value="ECO:0007669"/>
    <property type="project" value="UniProtKB-KW"/>
</dbReference>
<evidence type="ECO:0000313" key="7">
    <source>
        <dbReference type="Proteomes" id="UP000516437"/>
    </source>
</evidence>
<evidence type="ECO:0000256" key="5">
    <source>
        <dbReference type="ARBA" id="ARBA00023089"/>
    </source>
</evidence>
<comment type="caution">
    <text evidence="6">The sequence shown here is derived from an EMBL/GenBank/DDBJ whole genome shotgun (WGS) entry which is preliminary data.</text>
</comment>
<sequence length="101" mass="11478">MEAEVLVVDAMSAELAQVRADVQKLFSSRQELAAQLQAIKDDLARARSESHEVPLSRARLRACEGKFREEGRYASYDEKLQYLYKQLPSDNQNEADGDETE</sequence>
<dbReference type="PANTHER" id="PTHR33405">
    <property type="entry name" value="PROTEIN FLX-LIKE 2"/>
    <property type="match status" value="1"/>
</dbReference>